<proteinExistence type="predicted"/>
<name>A0A0F8WQP2_9ZZZZ</name>
<dbReference type="EMBL" id="LAZR01063721">
    <property type="protein sequence ID" value="KKK58953.1"/>
    <property type="molecule type" value="Genomic_DNA"/>
</dbReference>
<feature type="non-terminal residue" evidence="2">
    <location>
        <position position="35"/>
    </location>
</feature>
<comment type="caution">
    <text evidence="2">The sequence shown here is derived from an EMBL/GenBank/DDBJ whole genome shotgun (WGS) entry which is preliminary data.</text>
</comment>
<feature type="transmembrane region" description="Helical" evidence="1">
    <location>
        <begin position="12"/>
        <end position="33"/>
    </location>
</feature>
<evidence type="ECO:0000256" key="1">
    <source>
        <dbReference type="SAM" id="Phobius"/>
    </source>
</evidence>
<reference evidence="2" key="1">
    <citation type="journal article" date="2015" name="Nature">
        <title>Complex archaea that bridge the gap between prokaryotes and eukaryotes.</title>
        <authorList>
            <person name="Spang A."/>
            <person name="Saw J.H."/>
            <person name="Jorgensen S.L."/>
            <person name="Zaremba-Niedzwiedzka K."/>
            <person name="Martijn J."/>
            <person name="Lind A.E."/>
            <person name="van Eijk R."/>
            <person name="Schleper C."/>
            <person name="Guy L."/>
            <person name="Ettema T.J."/>
        </authorList>
    </citation>
    <scope>NUCLEOTIDE SEQUENCE</scope>
</reference>
<dbReference type="AlphaFoldDB" id="A0A0F8WQP2"/>
<keyword evidence="1" id="KW-0812">Transmembrane</keyword>
<accession>A0A0F8WQP2</accession>
<keyword evidence="1" id="KW-1133">Transmembrane helix</keyword>
<sequence>MEFHANLNATGIGFYQALVLSPFLTFTISGGALTD</sequence>
<gene>
    <name evidence="2" type="ORF">LCGC14_3039250</name>
</gene>
<protein>
    <submittedName>
        <fullName evidence="2">Uncharacterized protein</fullName>
    </submittedName>
</protein>
<keyword evidence="1" id="KW-0472">Membrane</keyword>
<evidence type="ECO:0000313" key="2">
    <source>
        <dbReference type="EMBL" id="KKK58953.1"/>
    </source>
</evidence>
<organism evidence="2">
    <name type="scientific">marine sediment metagenome</name>
    <dbReference type="NCBI Taxonomy" id="412755"/>
    <lineage>
        <taxon>unclassified sequences</taxon>
        <taxon>metagenomes</taxon>
        <taxon>ecological metagenomes</taxon>
    </lineage>
</organism>